<accession>A0A392UX84</accession>
<organism evidence="1 2">
    <name type="scientific">Trifolium medium</name>
    <dbReference type="NCBI Taxonomy" id="97028"/>
    <lineage>
        <taxon>Eukaryota</taxon>
        <taxon>Viridiplantae</taxon>
        <taxon>Streptophyta</taxon>
        <taxon>Embryophyta</taxon>
        <taxon>Tracheophyta</taxon>
        <taxon>Spermatophyta</taxon>
        <taxon>Magnoliopsida</taxon>
        <taxon>eudicotyledons</taxon>
        <taxon>Gunneridae</taxon>
        <taxon>Pentapetalae</taxon>
        <taxon>rosids</taxon>
        <taxon>fabids</taxon>
        <taxon>Fabales</taxon>
        <taxon>Fabaceae</taxon>
        <taxon>Papilionoideae</taxon>
        <taxon>50 kb inversion clade</taxon>
        <taxon>NPAAA clade</taxon>
        <taxon>Hologalegina</taxon>
        <taxon>IRL clade</taxon>
        <taxon>Trifolieae</taxon>
        <taxon>Trifolium</taxon>
    </lineage>
</organism>
<evidence type="ECO:0000313" key="1">
    <source>
        <dbReference type="EMBL" id="MCI80598.1"/>
    </source>
</evidence>
<reference evidence="1 2" key="1">
    <citation type="journal article" date="2018" name="Front. Plant Sci.">
        <title>Red Clover (Trifolium pratense) and Zigzag Clover (T. medium) - A Picture of Genomic Similarities and Differences.</title>
        <authorList>
            <person name="Dluhosova J."/>
            <person name="Istvanek J."/>
            <person name="Nedelnik J."/>
            <person name="Repkova J."/>
        </authorList>
    </citation>
    <scope>NUCLEOTIDE SEQUENCE [LARGE SCALE GENOMIC DNA]</scope>
    <source>
        <strain evidence="2">cv. 10/8</strain>
        <tissue evidence="1">Leaf</tissue>
    </source>
</reference>
<feature type="non-terminal residue" evidence="1">
    <location>
        <position position="1"/>
    </location>
</feature>
<evidence type="ECO:0000313" key="2">
    <source>
        <dbReference type="Proteomes" id="UP000265520"/>
    </source>
</evidence>
<dbReference type="EMBL" id="LXQA010999310">
    <property type="protein sequence ID" value="MCI80598.1"/>
    <property type="molecule type" value="Genomic_DNA"/>
</dbReference>
<proteinExistence type="predicted"/>
<sequence>GSCAARKSVILWFIVLLVAAPRAGLSCAARRLRGQG</sequence>
<dbReference type="Proteomes" id="UP000265520">
    <property type="component" value="Unassembled WGS sequence"/>
</dbReference>
<name>A0A392UX84_9FABA</name>
<protein>
    <submittedName>
        <fullName evidence="1">Uncharacterized protein</fullName>
    </submittedName>
</protein>
<keyword evidence="2" id="KW-1185">Reference proteome</keyword>
<comment type="caution">
    <text evidence="1">The sequence shown here is derived from an EMBL/GenBank/DDBJ whole genome shotgun (WGS) entry which is preliminary data.</text>
</comment>
<dbReference type="AlphaFoldDB" id="A0A392UX84"/>